<organism evidence="2 3">
    <name type="scientific">Pseudonocardia kongjuensis</name>
    <dbReference type="NCBI Taxonomy" id="102227"/>
    <lineage>
        <taxon>Bacteria</taxon>
        <taxon>Bacillati</taxon>
        <taxon>Actinomycetota</taxon>
        <taxon>Actinomycetes</taxon>
        <taxon>Pseudonocardiales</taxon>
        <taxon>Pseudonocardiaceae</taxon>
        <taxon>Pseudonocardia</taxon>
    </lineage>
</organism>
<sequence length="108" mass="11978">MRGRRSHAVVAAERGAAATVVIDDGAGARMADAERRRLDRLRAQGRPVGALFLVNTVTILELAAGGPYLRDRHEMRSVYQRLRGLDDGLVPIERTPLLAERLWRRPPG</sequence>
<reference evidence="2 3" key="1">
    <citation type="journal article" date="2019" name="Int. J. Syst. Evol. Microbiol.">
        <title>The Global Catalogue of Microorganisms (GCM) 10K type strain sequencing project: providing services to taxonomists for standard genome sequencing and annotation.</title>
        <authorList>
            <consortium name="The Broad Institute Genomics Platform"/>
            <consortium name="The Broad Institute Genome Sequencing Center for Infectious Disease"/>
            <person name="Wu L."/>
            <person name="Ma J."/>
        </authorList>
    </citation>
    <scope>NUCLEOTIDE SEQUENCE [LARGE SCALE GENOMIC DNA]</scope>
    <source>
        <strain evidence="2 3">JCM 11896</strain>
    </source>
</reference>
<keyword evidence="3" id="KW-1185">Reference proteome</keyword>
<evidence type="ECO:0000256" key="1">
    <source>
        <dbReference type="SAM" id="Phobius"/>
    </source>
</evidence>
<dbReference type="RefSeq" id="WP_344018190.1">
    <property type="nucleotide sequence ID" value="NZ_BAAAJK010000003.1"/>
</dbReference>
<gene>
    <name evidence="2" type="ORF">GCM10009613_07460</name>
</gene>
<keyword evidence="1" id="KW-0812">Transmembrane</keyword>
<feature type="transmembrane region" description="Helical" evidence="1">
    <location>
        <begin position="48"/>
        <end position="69"/>
    </location>
</feature>
<dbReference type="EMBL" id="BAAAJK010000003">
    <property type="protein sequence ID" value="GAA1381482.1"/>
    <property type="molecule type" value="Genomic_DNA"/>
</dbReference>
<proteinExistence type="predicted"/>
<keyword evidence="1" id="KW-1133">Transmembrane helix</keyword>
<evidence type="ECO:0000313" key="3">
    <source>
        <dbReference type="Proteomes" id="UP001501414"/>
    </source>
</evidence>
<keyword evidence="1" id="KW-0472">Membrane</keyword>
<dbReference type="Proteomes" id="UP001501414">
    <property type="component" value="Unassembled WGS sequence"/>
</dbReference>
<name>A0ABN1XH17_9PSEU</name>
<evidence type="ECO:0000313" key="2">
    <source>
        <dbReference type="EMBL" id="GAA1381482.1"/>
    </source>
</evidence>
<accession>A0ABN1XH17</accession>
<comment type="caution">
    <text evidence="2">The sequence shown here is derived from an EMBL/GenBank/DDBJ whole genome shotgun (WGS) entry which is preliminary data.</text>
</comment>
<protein>
    <submittedName>
        <fullName evidence="2">Uncharacterized protein</fullName>
    </submittedName>
</protein>